<keyword evidence="1" id="KW-0732">Signal</keyword>
<dbReference type="RefSeq" id="WP_143011187.1">
    <property type="nucleotide sequence ID" value="NZ_FNGS01000010.1"/>
</dbReference>
<sequence length="213" mass="23280">MKRQGYQLRRIAAGIAALGFSLQAVQAQSSEVIIEQFRKAVGGGKALNAYSTVLRPVGETGPAATLYRTIAGQYRLETAVSCQCFDGKIYRSRETGAPHPAKPADVLTGVSYPSAFTEAGAKAGVVDDDGKPCYRVSLGKDEYFLNPKTYLPYKVVRKTAGGKDKKEEYADYRVESGYMVPHYVRSGGKEYILSDFRVNPDLPADWFACGKAR</sequence>
<name>A0A1G9WZF5_9BACT</name>
<feature type="signal peptide" evidence="1">
    <location>
        <begin position="1"/>
        <end position="27"/>
    </location>
</feature>
<dbReference type="Proteomes" id="UP000198901">
    <property type="component" value="Unassembled WGS sequence"/>
</dbReference>
<accession>A0A1G9WZF5</accession>
<protein>
    <submittedName>
        <fullName evidence="2">Uncharacterized protein</fullName>
    </submittedName>
</protein>
<reference evidence="2 3" key="1">
    <citation type="submission" date="2016-10" db="EMBL/GenBank/DDBJ databases">
        <authorList>
            <person name="de Groot N.N."/>
        </authorList>
    </citation>
    <scope>NUCLEOTIDE SEQUENCE [LARGE SCALE GENOMIC DNA]</scope>
    <source>
        <strain evidence="2 3">DSM 21668</strain>
    </source>
</reference>
<dbReference type="AlphaFoldDB" id="A0A1G9WZF5"/>
<keyword evidence="3" id="KW-1185">Reference proteome</keyword>
<proteinExistence type="predicted"/>
<dbReference type="EMBL" id="FNGS01000010">
    <property type="protein sequence ID" value="SDM89495.1"/>
    <property type="molecule type" value="Genomic_DNA"/>
</dbReference>
<evidence type="ECO:0000256" key="1">
    <source>
        <dbReference type="SAM" id="SignalP"/>
    </source>
</evidence>
<feature type="chain" id="PRO_5011455888" evidence="1">
    <location>
        <begin position="28"/>
        <end position="213"/>
    </location>
</feature>
<gene>
    <name evidence="2" type="ORF">SAMN04488090_4485</name>
</gene>
<evidence type="ECO:0000313" key="2">
    <source>
        <dbReference type="EMBL" id="SDM89495.1"/>
    </source>
</evidence>
<evidence type="ECO:0000313" key="3">
    <source>
        <dbReference type="Proteomes" id="UP000198901"/>
    </source>
</evidence>
<organism evidence="2 3">
    <name type="scientific">Siphonobacter aquaeclarae</name>
    <dbReference type="NCBI Taxonomy" id="563176"/>
    <lineage>
        <taxon>Bacteria</taxon>
        <taxon>Pseudomonadati</taxon>
        <taxon>Bacteroidota</taxon>
        <taxon>Cytophagia</taxon>
        <taxon>Cytophagales</taxon>
        <taxon>Cytophagaceae</taxon>
        <taxon>Siphonobacter</taxon>
    </lineage>
</organism>